<dbReference type="Pfam" id="PF01554">
    <property type="entry name" value="MatE"/>
    <property type="match status" value="4"/>
</dbReference>
<evidence type="ECO:0000256" key="5">
    <source>
        <dbReference type="ARBA" id="ARBA00023136"/>
    </source>
</evidence>
<feature type="transmembrane region" description="Helical" evidence="6">
    <location>
        <begin position="242"/>
        <end position="264"/>
    </location>
</feature>
<dbReference type="NCBIfam" id="TIGR00797">
    <property type="entry name" value="matE"/>
    <property type="match status" value="2"/>
</dbReference>
<accession>A0ABR3M982</accession>
<feature type="transmembrane region" description="Helical" evidence="6">
    <location>
        <begin position="109"/>
        <end position="133"/>
    </location>
</feature>
<feature type="transmembrane region" description="Helical" evidence="6">
    <location>
        <begin position="305"/>
        <end position="328"/>
    </location>
</feature>
<feature type="transmembrane region" description="Helical" evidence="6">
    <location>
        <begin position="12"/>
        <end position="32"/>
    </location>
</feature>
<dbReference type="InterPro" id="IPR002528">
    <property type="entry name" value="MATE_fam"/>
</dbReference>
<feature type="transmembrane region" description="Helical" evidence="6">
    <location>
        <begin position="791"/>
        <end position="819"/>
    </location>
</feature>
<evidence type="ECO:0000256" key="6">
    <source>
        <dbReference type="RuleBase" id="RU004914"/>
    </source>
</evidence>
<organism evidence="7 8">
    <name type="scientific">Cirrhinus molitorella</name>
    <name type="common">mud carp</name>
    <dbReference type="NCBI Taxonomy" id="172907"/>
    <lineage>
        <taxon>Eukaryota</taxon>
        <taxon>Metazoa</taxon>
        <taxon>Chordata</taxon>
        <taxon>Craniata</taxon>
        <taxon>Vertebrata</taxon>
        <taxon>Euteleostomi</taxon>
        <taxon>Actinopterygii</taxon>
        <taxon>Neopterygii</taxon>
        <taxon>Teleostei</taxon>
        <taxon>Ostariophysi</taxon>
        <taxon>Cypriniformes</taxon>
        <taxon>Cyprinidae</taxon>
        <taxon>Labeoninae</taxon>
        <taxon>Labeonini</taxon>
        <taxon>Cirrhinus</taxon>
    </lineage>
</organism>
<feature type="transmembrane region" description="Helical" evidence="6">
    <location>
        <begin position="866"/>
        <end position="884"/>
    </location>
</feature>
<keyword evidence="3 6" id="KW-0812">Transmembrane</keyword>
<feature type="transmembrane region" description="Helical" evidence="6">
    <location>
        <begin position="607"/>
        <end position="630"/>
    </location>
</feature>
<dbReference type="Proteomes" id="UP001558613">
    <property type="component" value="Unassembled WGS sequence"/>
</dbReference>
<keyword evidence="8" id="KW-1185">Reference proteome</keyword>
<evidence type="ECO:0000313" key="8">
    <source>
        <dbReference type="Proteomes" id="UP001558613"/>
    </source>
</evidence>
<reference evidence="7 8" key="1">
    <citation type="submission" date="2023-09" db="EMBL/GenBank/DDBJ databases">
        <authorList>
            <person name="Wang M."/>
        </authorList>
    </citation>
    <scope>NUCLEOTIDE SEQUENCE [LARGE SCALE GENOMIC DNA]</scope>
    <source>
        <strain evidence="7">GT-2023</strain>
        <tissue evidence="7">Liver</tissue>
    </source>
</reference>
<gene>
    <name evidence="7" type="ORF">QQF64_008658</name>
</gene>
<comment type="caution">
    <text evidence="7">The sequence shown here is derived from an EMBL/GenBank/DDBJ whole genome shotgun (WGS) entry which is preliminary data.</text>
</comment>
<feature type="transmembrane region" description="Helical" evidence="6">
    <location>
        <begin position="890"/>
        <end position="911"/>
    </location>
</feature>
<feature type="transmembrane region" description="Helical" evidence="6">
    <location>
        <begin position="334"/>
        <end position="356"/>
    </location>
</feature>
<feature type="transmembrane region" description="Helical" evidence="6">
    <location>
        <begin position="52"/>
        <end position="69"/>
    </location>
</feature>
<proteinExistence type="inferred from homology"/>
<feature type="transmembrane region" description="Helical" evidence="6">
    <location>
        <begin position="527"/>
        <end position="553"/>
    </location>
</feature>
<name>A0ABR3M982_9TELE</name>
<dbReference type="PANTHER" id="PTHR11206">
    <property type="entry name" value="MULTIDRUG RESISTANCE PROTEIN"/>
    <property type="match status" value="1"/>
</dbReference>
<feature type="non-terminal residue" evidence="7">
    <location>
        <position position="1"/>
    </location>
</feature>
<feature type="transmembrane region" description="Helical" evidence="6">
    <location>
        <begin position="565"/>
        <end position="587"/>
    </location>
</feature>
<comment type="subcellular location">
    <subcellularLocation>
        <location evidence="1">Membrane</location>
        <topology evidence="1">Multi-pass membrane protein</topology>
    </subcellularLocation>
</comment>
<feature type="transmembrane region" description="Helical" evidence="6">
    <location>
        <begin position="831"/>
        <end position="854"/>
    </location>
</feature>
<feature type="transmembrane region" description="Helical" evidence="6">
    <location>
        <begin position="750"/>
        <end position="771"/>
    </location>
</feature>
<feature type="transmembrane region" description="Helical" evidence="6">
    <location>
        <begin position="429"/>
        <end position="448"/>
    </location>
</feature>
<feature type="transmembrane region" description="Helical" evidence="6">
    <location>
        <begin position="81"/>
        <end position="103"/>
    </location>
</feature>
<feature type="transmembrane region" description="Helical" evidence="6">
    <location>
        <begin position="276"/>
        <end position="298"/>
    </location>
</feature>
<dbReference type="CDD" id="cd13132">
    <property type="entry name" value="MATE_eukaryotic"/>
    <property type="match status" value="2"/>
</dbReference>
<dbReference type="EMBL" id="JAYMGO010000015">
    <property type="protein sequence ID" value="KAL1260831.1"/>
    <property type="molecule type" value="Genomic_DNA"/>
</dbReference>
<feature type="transmembrane region" description="Helical" evidence="6">
    <location>
        <begin position="668"/>
        <end position="688"/>
    </location>
</feature>
<sequence length="1048" mass="114793">TFGGKNLHRVGIILQRSVLILLLFCLPCWALLINTQPILLLLGQDPEVARIAQLYVVCYLPAVPAMFLHQLQVAYLQNQGVILPQMYAAIAANIANVLTNYILLNWLDLGLYGSAAANTMSQLYICVFLYLYIRWKKLHVETWGGWSCDSLQEWDGYMKLAIPSTMMYCFEWWIYEVGGFLAGMLGELDLAAQHAVIMLAFINYMFPLGFQGAACVRVGNALGAGDTAGAFRTSKVSLTCTAALAVLQGLVLVSTKTVIGFLFTSDERIVALVSKLLNVYCVLQFFDGLVCVCMGILLGSGQQKIAAVANFFGYYCIGLPLGISLMFAAKLDVVGFWLGLLICVCVQSSFFIAVIFKLNWERVTKEAVERAGKRKISAGSTLDSLTARHRENRDQYTNMNTNGQDEEPEVEEKPTVLLSNTQLILRRGLTTFAALLILAVGIAVHLTVHLPLASYFPRTDALSAEPSAKLFCCGFVRRCVPLVYREELYHILRMTGPLLVCRFLNFLLFFVVTMYCGRLGNTELAGYAMASATINVTAAATGFGLALACDTLVSQTFGSKNLLRVGVILQRGILILTLFSLPCWALLVNTQPLLLYLGQDPEVARIAQLYVVAYLPAIPAMFLYQLQLSYLQNQGVIKPQMYASAVANIANAIVNYFLLYWWDFGVYGSAAANTFAQVFNCFALFFFIRWQRLHEKTWGGWSSEAFQDWGSYMKLAIPSTLMTCFEWWIYEVGGFLAGMLSEVDLAAQHVVIMLAYINYMIPLGMQGAACVRVGNALGAGETAAAILTSKVSLISAAVIAIFQGFVLGSAKTVIGYIFTSDEAIAELVSQLLNIYCPLQFFNGILCVGMGILLGTGQQKIAAIANLFGYYCIGLPSSIVLMFTAKLQVAGFWLGLLIAVFLLAIFFTVVIFKLNWKKMTEEAIERTGKSANGAANGTMTPNHRNSFYQVVLNAENGNGYVVVSSHDQDEGLNHTAVHEGLNVTHVEEKPAVLLSTSQLILRRGLTTLGALLILALGIAVHLTVPLPEVSHGAGGNFTLDSNFTTATPF</sequence>
<evidence type="ECO:0000256" key="3">
    <source>
        <dbReference type="ARBA" id="ARBA00022692"/>
    </source>
</evidence>
<evidence type="ECO:0000313" key="7">
    <source>
        <dbReference type="EMBL" id="KAL1260831.1"/>
    </source>
</evidence>
<feature type="transmembrane region" description="Helical" evidence="6">
    <location>
        <begin position="1004"/>
        <end position="1023"/>
    </location>
</feature>
<keyword evidence="4 6" id="KW-1133">Transmembrane helix</keyword>
<evidence type="ECO:0000256" key="4">
    <source>
        <dbReference type="ARBA" id="ARBA00022989"/>
    </source>
</evidence>
<comment type="similarity">
    <text evidence="2 6">Belongs to the multi antimicrobial extrusion (MATE) (TC 2.A.66.1) family.</text>
</comment>
<keyword evidence="5 6" id="KW-0472">Membrane</keyword>
<feature type="transmembrane region" description="Helical" evidence="6">
    <location>
        <begin position="496"/>
        <end position="515"/>
    </location>
</feature>
<dbReference type="InterPro" id="IPR045069">
    <property type="entry name" value="MATE_euk"/>
</dbReference>
<evidence type="ECO:0000256" key="1">
    <source>
        <dbReference type="ARBA" id="ARBA00004141"/>
    </source>
</evidence>
<protein>
    <recommendedName>
        <fullName evidence="6">Multidrug and toxin extrusion protein</fullName>
    </recommendedName>
</protein>
<feature type="transmembrane region" description="Helical" evidence="6">
    <location>
        <begin position="709"/>
        <end position="730"/>
    </location>
</feature>
<evidence type="ECO:0000256" key="2">
    <source>
        <dbReference type="ARBA" id="ARBA00010199"/>
    </source>
</evidence>